<protein>
    <submittedName>
        <fullName evidence="3">Uncharacterized protein</fullName>
    </submittedName>
</protein>
<name>A0A1I7T1P0_9PELO</name>
<feature type="chain" id="PRO_5009306984" evidence="1">
    <location>
        <begin position="20"/>
        <end position="119"/>
    </location>
</feature>
<accession>A0A1I7T1P0</accession>
<evidence type="ECO:0000313" key="3">
    <source>
        <dbReference type="WBParaSite" id="Csp11.Scaffold463.g1560.t2"/>
    </source>
</evidence>
<organism evidence="2 3">
    <name type="scientific">Caenorhabditis tropicalis</name>
    <dbReference type="NCBI Taxonomy" id="1561998"/>
    <lineage>
        <taxon>Eukaryota</taxon>
        <taxon>Metazoa</taxon>
        <taxon>Ecdysozoa</taxon>
        <taxon>Nematoda</taxon>
        <taxon>Chromadorea</taxon>
        <taxon>Rhabditida</taxon>
        <taxon>Rhabditina</taxon>
        <taxon>Rhabditomorpha</taxon>
        <taxon>Rhabditoidea</taxon>
        <taxon>Rhabditidae</taxon>
        <taxon>Peloderinae</taxon>
        <taxon>Caenorhabditis</taxon>
    </lineage>
</organism>
<sequence length="119" mass="14073">MHKVIIVFVAFIVLFQIHGTPIKKHLYQMDQEKFVDDLNDLRLEEAKKLNIANFWKLRDLIHSKLYISIGIDRNAENQRVCQFALVQYVIKLFLIMIGCSTEHWRHGTLLFSQSDEKDV</sequence>
<dbReference type="Proteomes" id="UP000095282">
    <property type="component" value="Unplaced"/>
</dbReference>
<evidence type="ECO:0000313" key="2">
    <source>
        <dbReference type="Proteomes" id="UP000095282"/>
    </source>
</evidence>
<evidence type="ECO:0000256" key="1">
    <source>
        <dbReference type="SAM" id="SignalP"/>
    </source>
</evidence>
<reference evidence="3" key="1">
    <citation type="submission" date="2016-11" db="UniProtKB">
        <authorList>
            <consortium name="WormBaseParasite"/>
        </authorList>
    </citation>
    <scope>IDENTIFICATION</scope>
</reference>
<proteinExistence type="predicted"/>
<feature type="signal peptide" evidence="1">
    <location>
        <begin position="1"/>
        <end position="19"/>
    </location>
</feature>
<dbReference type="WBParaSite" id="Csp11.Scaffold463.g1560.t2">
    <property type="protein sequence ID" value="Csp11.Scaffold463.g1560.t2"/>
    <property type="gene ID" value="Csp11.Scaffold463.g1560"/>
</dbReference>
<keyword evidence="1" id="KW-0732">Signal</keyword>
<keyword evidence="2" id="KW-1185">Reference proteome</keyword>
<dbReference type="AlphaFoldDB" id="A0A1I7T1P0"/>